<gene>
    <name evidence="1" type="ORF">BACI348_41756</name>
</gene>
<organism evidence="1 2">
    <name type="scientific">Bacillus altitudinis</name>
    <dbReference type="NCBI Taxonomy" id="293387"/>
    <lineage>
        <taxon>Bacteria</taxon>
        <taxon>Bacillati</taxon>
        <taxon>Bacillota</taxon>
        <taxon>Bacilli</taxon>
        <taxon>Bacillales</taxon>
        <taxon>Bacillaceae</taxon>
        <taxon>Bacillus</taxon>
    </lineage>
</organism>
<evidence type="ECO:0000313" key="1">
    <source>
        <dbReference type="EMBL" id="VXB86702.1"/>
    </source>
</evidence>
<protein>
    <submittedName>
        <fullName evidence="1">Uncharacterized protein</fullName>
    </submittedName>
</protein>
<reference evidence="1 2" key="1">
    <citation type="submission" date="2019-10" db="EMBL/GenBank/DDBJ databases">
        <authorList>
            <person name="Karimi E."/>
        </authorList>
    </citation>
    <scope>NUCLEOTIDE SEQUENCE [LARGE SCALE GENOMIC DNA]</scope>
    <source>
        <strain evidence="1">Bacillus sp. 348</strain>
    </source>
</reference>
<accession>A0A653UAY1</accession>
<proteinExistence type="predicted"/>
<dbReference type="Proteomes" id="UP000433089">
    <property type="component" value="Unassembled WGS sequence"/>
</dbReference>
<dbReference type="EMBL" id="CABWLH010000009">
    <property type="protein sequence ID" value="VXB86702.1"/>
    <property type="molecule type" value="Genomic_DNA"/>
</dbReference>
<evidence type="ECO:0000313" key="2">
    <source>
        <dbReference type="Proteomes" id="UP000433089"/>
    </source>
</evidence>
<dbReference type="AlphaFoldDB" id="A0A653UAY1"/>
<name>A0A653UAY1_BACAB</name>
<sequence length="46" mass="5249">MFFAIFVSNEKPPVQIESHERKTGSVLACTVEDKNKLSVINKKRND</sequence>